<protein>
    <recommendedName>
        <fullName evidence="1">PDZ domain-containing protein</fullName>
    </recommendedName>
</protein>
<dbReference type="CDD" id="cd00136">
    <property type="entry name" value="PDZ_canonical"/>
    <property type="match status" value="1"/>
</dbReference>
<dbReference type="EMBL" id="CAICTM010000746">
    <property type="protein sequence ID" value="CAB9515907.1"/>
    <property type="molecule type" value="Genomic_DNA"/>
</dbReference>
<keyword evidence="3" id="KW-1185">Reference proteome</keyword>
<proteinExistence type="predicted"/>
<dbReference type="Gene3D" id="2.30.42.10">
    <property type="match status" value="1"/>
</dbReference>
<feature type="domain" description="PDZ" evidence="1">
    <location>
        <begin position="130"/>
        <end position="210"/>
    </location>
</feature>
<accession>A0A9N8HKC5</accession>
<dbReference type="Proteomes" id="UP001153069">
    <property type="component" value="Unassembled WGS sequence"/>
</dbReference>
<gene>
    <name evidence="2" type="ORF">SEMRO_747_G196490.1</name>
</gene>
<evidence type="ECO:0000313" key="3">
    <source>
        <dbReference type="Proteomes" id="UP001153069"/>
    </source>
</evidence>
<dbReference type="Pfam" id="PF17820">
    <property type="entry name" value="PDZ_6"/>
    <property type="match status" value="1"/>
</dbReference>
<name>A0A9N8HKC5_9STRA</name>
<evidence type="ECO:0000259" key="1">
    <source>
        <dbReference type="PROSITE" id="PS50106"/>
    </source>
</evidence>
<dbReference type="InterPro" id="IPR001478">
    <property type="entry name" value="PDZ"/>
</dbReference>
<dbReference type="SUPFAM" id="SSF50156">
    <property type="entry name" value="PDZ domain-like"/>
    <property type="match status" value="1"/>
</dbReference>
<dbReference type="SMART" id="SM00228">
    <property type="entry name" value="PDZ"/>
    <property type="match status" value="1"/>
</dbReference>
<dbReference type="InterPro" id="IPR041489">
    <property type="entry name" value="PDZ_6"/>
</dbReference>
<dbReference type="PROSITE" id="PS50106">
    <property type="entry name" value="PDZ"/>
    <property type="match status" value="1"/>
</dbReference>
<comment type="caution">
    <text evidence="2">The sequence shown here is derived from an EMBL/GenBank/DDBJ whole genome shotgun (WGS) entry which is preliminary data.</text>
</comment>
<dbReference type="AlphaFoldDB" id="A0A9N8HKC5"/>
<reference evidence="2" key="1">
    <citation type="submission" date="2020-06" db="EMBL/GenBank/DDBJ databases">
        <authorList>
            <consortium name="Plant Systems Biology data submission"/>
        </authorList>
    </citation>
    <scope>NUCLEOTIDE SEQUENCE</scope>
    <source>
        <strain evidence="2">D6</strain>
    </source>
</reference>
<dbReference type="InterPro" id="IPR036034">
    <property type="entry name" value="PDZ_sf"/>
</dbReference>
<organism evidence="2 3">
    <name type="scientific">Seminavis robusta</name>
    <dbReference type="NCBI Taxonomy" id="568900"/>
    <lineage>
        <taxon>Eukaryota</taxon>
        <taxon>Sar</taxon>
        <taxon>Stramenopiles</taxon>
        <taxon>Ochrophyta</taxon>
        <taxon>Bacillariophyta</taxon>
        <taxon>Bacillariophyceae</taxon>
        <taxon>Bacillariophycidae</taxon>
        <taxon>Naviculales</taxon>
        <taxon>Naviculaceae</taxon>
        <taxon>Seminavis</taxon>
    </lineage>
</organism>
<sequence length="210" mass="23526">MPSIVFKKTFKDKEHSVRNEKGLSFHGTSVTKALIGHVNDALLTLPVVTEHGDNKPLQFQWNGKHWYAKMNHAFQKTHEEDAVAEVLDVMQAMGWKFQFQYDTEFTSEKIFGSDTETSNELWVFHKEPECYQVFKETADMKVGIGCRKDDTSGLIYVSSVAPGSIFESTGIQVGAPILSINGVPCKGKQLTEAVRLITSKAGPVKVMTYY</sequence>
<evidence type="ECO:0000313" key="2">
    <source>
        <dbReference type="EMBL" id="CAB9515907.1"/>
    </source>
</evidence>